<name>A0AAU2VJ66_9ACTN</name>
<proteinExistence type="predicted"/>
<dbReference type="Gene3D" id="1.25.40.10">
    <property type="entry name" value="Tetratricopeptide repeat domain"/>
    <property type="match status" value="1"/>
</dbReference>
<dbReference type="EMBL" id="CP108313">
    <property type="protein sequence ID" value="WTW67610.1"/>
    <property type="molecule type" value="Genomic_DNA"/>
</dbReference>
<evidence type="ECO:0000259" key="3">
    <source>
        <dbReference type="Pfam" id="PF12770"/>
    </source>
</evidence>
<sequence>MSDWPLAIGVLGTLTMLFFFCAGDRLVGRASGRTPWGILGFVVSQMVEKGIWLFPGSTPAWYGPFTYVSAMVAGFAGVARLQLTSAEQRANPDNNPLAANEHAAAGEDRLRSYAVSDDLAVLDSAVDDFRAAARQSVGHANHLVHVTGLIRAARMRYERLGQLQDLDEAIEAGERGDRSRGARQARGRMLCQLSTALRLRYDHLGAADDLARAVAAGREAVRLVPSRSPHFPGTCGQFGAALHSEFLRTDDMDVLEQAVAQVSAAVDWSDGRGYRRAADRATLCYLLVQRGKRTGSLVDIDRAVGTGREALETIAPGEALYGTCLSNLGLALRTRHGLRAGAERAPATDDLDEAISLSERALSTAPADAPERAVYQVVAALALRDRGQYDTARAPGRAAGRAVPTASGGAGSTAGADRPGRLDLALDAARAAATHPRADVPTRMRAGLLWSDIAASGARYRDAMTAFETVIDLLPRLAGRELRRADQEDRLGRYSGIAADAAACALFEGAPERAVAMLELGRGVLLSRELDLRSDIGELRAREPSLAREFEDLRASLTEGRAGPPAGDAADSRSRRRAEGERWDELLREIRALDGLGDFAGPPSPQRLLAGAAEGAVVYLNVSRFRSDAVIIAPDGIRSVPLRVTPDEAEHRQRTLDAALATRHGGEAKRAAAVHEVLGWLWDALAEPVLKALKDLHAAHRGPGLPRVWWVPTGSLALLPVHAAGHRGGTRSLLDRVISSYTPTMRSLATARTARAVALPARRRVPLAVTMSTTPGAGPLTGAEAEARMVRGLFPGTVRLTDADATRERVLSALPHHAWAHFACHTATDPDVPSRSGLLLHDHPRRLLTVEDVSRLELGSPELAYLSSCDTARTAPRHADEAIHLASAFQLAGYRQVIATLWRVEDEVSSVFAENVYAELARAVRSGAPVDAAAAVRRATLAVRELCPNLPQFWASYLHVGC</sequence>
<dbReference type="AlphaFoldDB" id="A0AAU2VJ66"/>
<keyword evidence="2" id="KW-0812">Transmembrane</keyword>
<evidence type="ECO:0000256" key="1">
    <source>
        <dbReference type="SAM" id="MobiDB-lite"/>
    </source>
</evidence>
<feature type="transmembrane region" description="Helical" evidence="2">
    <location>
        <begin position="60"/>
        <end position="79"/>
    </location>
</feature>
<keyword evidence="2" id="KW-1133">Transmembrane helix</keyword>
<protein>
    <submittedName>
        <fullName evidence="4">CHAT domain-containing protein</fullName>
    </submittedName>
</protein>
<accession>A0AAU2VJ66</accession>
<keyword evidence="2" id="KW-0472">Membrane</keyword>
<dbReference type="InterPro" id="IPR011990">
    <property type="entry name" value="TPR-like_helical_dom_sf"/>
</dbReference>
<dbReference type="Pfam" id="PF12770">
    <property type="entry name" value="CHAT"/>
    <property type="match status" value="1"/>
</dbReference>
<organism evidence="4">
    <name type="scientific">Streptomyces sp. NBC_00008</name>
    <dbReference type="NCBI Taxonomy" id="2903610"/>
    <lineage>
        <taxon>Bacteria</taxon>
        <taxon>Bacillati</taxon>
        <taxon>Actinomycetota</taxon>
        <taxon>Actinomycetes</taxon>
        <taxon>Kitasatosporales</taxon>
        <taxon>Streptomycetaceae</taxon>
        <taxon>Streptomyces</taxon>
    </lineage>
</organism>
<gene>
    <name evidence="4" type="ORF">OG398_04615</name>
</gene>
<dbReference type="InterPro" id="IPR024983">
    <property type="entry name" value="CHAT_dom"/>
</dbReference>
<feature type="domain" description="CHAT" evidence="3">
    <location>
        <begin position="676"/>
        <end position="961"/>
    </location>
</feature>
<reference evidence="4" key="1">
    <citation type="submission" date="2022-10" db="EMBL/GenBank/DDBJ databases">
        <title>The complete genomes of actinobacterial strains from the NBC collection.</title>
        <authorList>
            <person name="Joergensen T.S."/>
            <person name="Alvarez Arevalo M."/>
            <person name="Sterndorff E.B."/>
            <person name="Faurdal D."/>
            <person name="Vuksanovic O."/>
            <person name="Mourched A.-S."/>
            <person name="Charusanti P."/>
            <person name="Shaw S."/>
            <person name="Blin K."/>
            <person name="Weber T."/>
        </authorList>
    </citation>
    <scope>NUCLEOTIDE SEQUENCE</scope>
    <source>
        <strain evidence="4">NBC_00008</strain>
    </source>
</reference>
<feature type="transmembrane region" description="Helical" evidence="2">
    <location>
        <begin position="6"/>
        <end position="23"/>
    </location>
</feature>
<feature type="region of interest" description="Disordered" evidence="1">
    <location>
        <begin position="557"/>
        <end position="578"/>
    </location>
</feature>
<evidence type="ECO:0000313" key="4">
    <source>
        <dbReference type="EMBL" id="WTW67610.1"/>
    </source>
</evidence>
<feature type="region of interest" description="Disordered" evidence="1">
    <location>
        <begin position="392"/>
        <end position="418"/>
    </location>
</feature>
<evidence type="ECO:0000256" key="2">
    <source>
        <dbReference type="SAM" id="Phobius"/>
    </source>
</evidence>